<feature type="signal peptide" evidence="1">
    <location>
        <begin position="1"/>
        <end position="22"/>
    </location>
</feature>
<reference evidence="2 3" key="1">
    <citation type="journal article" date="2015" name="Int. J. Syst. Evol. Microbiol.">
        <title>Amycolatopsis rhabdoformis sp. nov., an actinomycete isolated from a tropical forest soil.</title>
        <authorList>
            <person name="Souza W.R."/>
            <person name="Silva R.E."/>
            <person name="Goodfellow M."/>
            <person name="Busarakam K."/>
            <person name="Figueiro F.S."/>
            <person name="Ferreira D."/>
            <person name="Rodrigues-Filho E."/>
            <person name="Moraes L.A.B."/>
            <person name="Zucchi T.D."/>
        </authorList>
    </citation>
    <scope>NUCLEOTIDE SEQUENCE [LARGE SCALE GENOMIC DNA]</scope>
    <source>
        <strain evidence="2 3">NCIMB 14900</strain>
    </source>
</reference>
<sequence length="358" mass="38376">MVDRRRCALLGAVFLLAAAVSACGGEPEPPAPTVGTVEVEHRLDEYLGRVASLLRPDAQVSEPVHARAAGCPGGADWAVVPRAQVTATAGELTEKLFDDLQTWLSSSGFEGVYDGDNWHPGKPADFKELDGRQRDGIRVSVRLERDAPRFTVAVTGPCAWPADREGGPPAGRLAPLGAPPALTSSIGTATYVDPESCLSPKLFTYNTAAPAYAGAGPHPMVLSVYEGIRRFDSPTFLYDQLSLSSGWQPDDVHQAQLVACVHVAKSGAGHKISCSYTTELGYGGGGSPYDFQLFDGTYHVTVRTARTGEVVGDFTLPGTLDDEKSCPYRIENYVPVLARGLDDTALERALRPWYEGRR</sequence>
<gene>
    <name evidence="2" type="ORF">VSH64_10885</name>
</gene>
<name>A0ABZ1IDR4_9PSEU</name>
<dbReference type="PROSITE" id="PS51257">
    <property type="entry name" value="PROKAR_LIPOPROTEIN"/>
    <property type="match status" value="1"/>
</dbReference>
<feature type="chain" id="PRO_5045269940" description="Lipoprotein" evidence="1">
    <location>
        <begin position="23"/>
        <end position="358"/>
    </location>
</feature>
<dbReference type="EMBL" id="CP142149">
    <property type="protein sequence ID" value="WSE32611.1"/>
    <property type="molecule type" value="Genomic_DNA"/>
</dbReference>
<keyword evidence="1" id="KW-0732">Signal</keyword>
<proteinExistence type="predicted"/>
<keyword evidence="3" id="KW-1185">Reference proteome</keyword>
<evidence type="ECO:0008006" key="4">
    <source>
        <dbReference type="Google" id="ProtNLM"/>
    </source>
</evidence>
<evidence type="ECO:0000256" key="1">
    <source>
        <dbReference type="SAM" id="SignalP"/>
    </source>
</evidence>
<accession>A0ABZ1IDR4</accession>
<dbReference type="RefSeq" id="WP_326835418.1">
    <property type="nucleotide sequence ID" value="NZ_CP142149.1"/>
</dbReference>
<protein>
    <recommendedName>
        <fullName evidence="4">Lipoprotein</fullName>
    </recommendedName>
</protein>
<organism evidence="2 3">
    <name type="scientific">Amycolatopsis rhabdoformis</name>
    <dbReference type="NCBI Taxonomy" id="1448059"/>
    <lineage>
        <taxon>Bacteria</taxon>
        <taxon>Bacillati</taxon>
        <taxon>Actinomycetota</taxon>
        <taxon>Actinomycetes</taxon>
        <taxon>Pseudonocardiales</taxon>
        <taxon>Pseudonocardiaceae</taxon>
        <taxon>Amycolatopsis</taxon>
    </lineage>
</organism>
<dbReference type="Proteomes" id="UP001330812">
    <property type="component" value="Chromosome"/>
</dbReference>
<evidence type="ECO:0000313" key="3">
    <source>
        <dbReference type="Proteomes" id="UP001330812"/>
    </source>
</evidence>
<evidence type="ECO:0000313" key="2">
    <source>
        <dbReference type="EMBL" id="WSE32611.1"/>
    </source>
</evidence>